<keyword evidence="6 8" id="KW-1133">Transmembrane helix</keyword>
<feature type="transmembrane region" description="Helical" evidence="8">
    <location>
        <begin position="461"/>
        <end position="479"/>
    </location>
</feature>
<comment type="caution">
    <text evidence="9">The sequence shown here is derived from an EMBL/GenBank/DDBJ whole genome shotgun (WGS) entry which is preliminary data.</text>
</comment>
<evidence type="ECO:0000256" key="6">
    <source>
        <dbReference type="ARBA" id="ARBA00022989"/>
    </source>
</evidence>
<dbReference type="GO" id="GO:0005886">
    <property type="term" value="C:plasma membrane"/>
    <property type="evidence" value="ECO:0007669"/>
    <property type="project" value="UniProtKB-SubCell"/>
</dbReference>
<keyword evidence="5 8" id="KW-0812">Transmembrane</keyword>
<feature type="transmembrane region" description="Helical" evidence="8">
    <location>
        <begin position="604"/>
        <end position="634"/>
    </location>
</feature>
<dbReference type="Pfam" id="PF01032">
    <property type="entry name" value="FecCD"/>
    <property type="match status" value="2"/>
</dbReference>
<keyword evidence="4" id="KW-1003">Cell membrane</keyword>
<feature type="transmembrane region" description="Helical" evidence="8">
    <location>
        <begin position="646"/>
        <end position="668"/>
    </location>
</feature>
<feature type="transmembrane region" description="Helical" evidence="8">
    <location>
        <begin position="561"/>
        <end position="579"/>
    </location>
</feature>
<feature type="transmembrane region" description="Helical" evidence="8">
    <location>
        <begin position="674"/>
        <end position="693"/>
    </location>
</feature>
<evidence type="ECO:0000256" key="1">
    <source>
        <dbReference type="ARBA" id="ARBA00004651"/>
    </source>
</evidence>
<dbReference type="GO" id="GO:0022857">
    <property type="term" value="F:transmembrane transporter activity"/>
    <property type="evidence" value="ECO:0007669"/>
    <property type="project" value="InterPro"/>
</dbReference>
<name>A0A554A0N6_9BACI</name>
<dbReference type="SUPFAM" id="SSF81345">
    <property type="entry name" value="ABC transporter involved in vitamin B12 uptake, BtuC"/>
    <property type="match status" value="2"/>
</dbReference>
<dbReference type="FunFam" id="1.10.3470.10:FF:000001">
    <property type="entry name" value="Vitamin B12 ABC transporter permease BtuC"/>
    <property type="match status" value="2"/>
</dbReference>
<evidence type="ECO:0000256" key="4">
    <source>
        <dbReference type="ARBA" id="ARBA00022475"/>
    </source>
</evidence>
<keyword evidence="3" id="KW-0813">Transport</keyword>
<keyword evidence="7 8" id="KW-0472">Membrane</keyword>
<reference evidence="9 10" key="1">
    <citation type="submission" date="2019-07" db="EMBL/GenBank/DDBJ databases">
        <authorList>
            <person name="Park Y.J."/>
            <person name="Jeong S.E."/>
            <person name="Jung H.S."/>
        </authorList>
    </citation>
    <scope>NUCLEOTIDE SEQUENCE [LARGE SCALE GENOMIC DNA]</scope>
    <source>
        <strain evidence="10">P16(2019)</strain>
    </source>
</reference>
<feature type="transmembrane region" description="Helical" evidence="8">
    <location>
        <begin position="84"/>
        <end position="103"/>
    </location>
</feature>
<feature type="transmembrane region" description="Helical" evidence="8">
    <location>
        <begin position="139"/>
        <end position="159"/>
    </location>
</feature>
<keyword evidence="10" id="KW-1185">Reference proteome</keyword>
<sequence>MSRGEKRAEGMSNHPPSVQHVLSKQSLRPIIMLLSGVVILAFTLLVSLTQGRADVSVYDVIGALLNRQDLAEHHLIWANRFPRAVMGIVSGCALAVAGALMQTVTRNPLASETTLGVNAGAYLAVVAGMIFFPALQTQYAFPVAVAGGAGAAVAVFSLAGGRRSTPIRVALSGMIVTLVLSSVTSALIMLNQQTVQGVFLWGSGSLIQNNWSGVSFSWPWVAGGIFIVCLLARQLDVLTLNEETSKSLGQRVKQTRIVAMAIAVVIACVSVSIVGPIGFIGLVAPHLVRMMGVRQHIWLLPISAIWGSTILLAADTIARSFIDSYGELPAGAITAAIGAPWLIWLALRMSKHVKGGAGFQSNLSMSVGGSRRIGSFSLWATVFTILMLAVWTLSLTSGSLYIPLPDVWAALIGQGQAIHEKILYDFRLPRLLIAGISGMAIAVSGSLIQNTIRNPLGDPQVIGITSGAGVGALLIMVVFPQLSGFWLPAGAVLGGMGAAAIVYGISWRRGLDPMILTLVGIAVAAAGAAFINILIVYAKVSVAPALTWMAGSAYGRGWSELYLLLPSVGILILLAWWQGRKVDLLSFNEESSTGLGMKVRQTRLTVAVIAVLLASVAAANVGAVGFIGLLAPHAARMLVGPHHQKAMILSALLGGLLLAAADWIGVVLLAPKELPAGVVTAIIGAPYLLYLMYRSARPRLLKAR</sequence>
<feature type="transmembrane region" description="Helical" evidence="8">
    <location>
        <begin position="30"/>
        <end position="48"/>
    </location>
</feature>
<accession>A0A554A0N6</accession>
<feature type="transmembrane region" description="Helical" evidence="8">
    <location>
        <begin position="431"/>
        <end position="449"/>
    </location>
</feature>
<comment type="similarity">
    <text evidence="2">Belongs to the binding-protein-dependent transport system permease family. FecCD subfamily.</text>
</comment>
<evidence type="ECO:0000256" key="5">
    <source>
        <dbReference type="ARBA" id="ARBA00022692"/>
    </source>
</evidence>
<evidence type="ECO:0000256" key="7">
    <source>
        <dbReference type="ARBA" id="ARBA00023136"/>
    </source>
</evidence>
<dbReference type="NCBIfam" id="NF007871">
    <property type="entry name" value="PRK10577.2-2"/>
    <property type="match status" value="1"/>
</dbReference>
<feature type="transmembrane region" description="Helical" evidence="8">
    <location>
        <begin position="115"/>
        <end position="133"/>
    </location>
</feature>
<feature type="transmembrane region" description="Helical" evidence="8">
    <location>
        <begin position="257"/>
        <end position="284"/>
    </location>
</feature>
<dbReference type="OrthoDB" id="9811721at2"/>
<dbReference type="AlphaFoldDB" id="A0A554A0N6"/>
<feature type="transmembrane region" description="Helical" evidence="8">
    <location>
        <begin position="171"/>
        <end position="190"/>
    </location>
</feature>
<organism evidence="9 10">
    <name type="scientific">Alkalicoccobacillus porphyridii</name>
    <dbReference type="NCBI Taxonomy" id="2597270"/>
    <lineage>
        <taxon>Bacteria</taxon>
        <taxon>Bacillati</taxon>
        <taxon>Bacillota</taxon>
        <taxon>Bacilli</taxon>
        <taxon>Bacillales</taxon>
        <taxon>Bacillaceae</taxon>
        <taxon>Alkalicoccobacillus</taxon>
    </lineage>
</organism>
<evidence type="ECO:0000313" key="10">
    <source>
        <dbReference type="Proteomes" id="UP000318521"/>
    </source>
</evidence>
<dbReference type="EMBL" id="VLXZ01000003">
    <property type="protein sequence ID" value="TSB47259.1"/>
    <property type="molecule type" value="Genomic_DNA"/>
</dbReference>
<proteinExistence type="inferred from homology"/>
<dbReference type="PANTHER" id="PTHR30472:SF24">
    <property type="entry name" value="FERRIC ENTEROBACTIN TRANSPORT SYSTEM PERMEASE PROTEIN FEPG"/>
    <property type="match status" value="1"/>
</dbReference>
<evidence type="ECO:0000256" key="8">
    <source>
        <dbReference type="SAM" id="Phobius"/>
    </source>
</evidence>
<dbReference type="Gene3D" id="1.10.3470.10">
    <property type="entry name" value="ABC transporter involved in vitamin B12 uptake, BtuC"/>
    <property type="match status" value="2"/>
</dbReference>
<evidence type="ECO:0000256" key="3">
    <source>
        <dbReference type="ARBA" id="ARBA00022448"/>
    </source>
</evidence>
<feature type="transmembrane region" description="Helical" evidence="8">
    <location>
        <begin position="296"/>
        <end position="314"/>
    </location>
</feature>
<dbReference type="CDD" id="cd06550">
    <property type="entry name" value="TM_ABC_iron-siderophores_like"/>
    <property type="match status" value="2"/>
</dbReference>
<feature type="transmembrane region" description="Helical" evidence="8">
    <location>
        <begin position="513"/>
        <end position="540"/>
    </location>
</feature>
<feature type="transmembrane region" description="Helical" evidence="8">
    <location>
        <begin position="326"/>
        <end position="347"/>
    </location>
</feature>
<dbReference type="InterPro" id="IPR000522">
    <property type="entry name" value="ABC_transptr_permease_BtuC"/>
</dbReference>
<comment type="subcellular location">
    <subcellularLocation>
        <location evidence="1">Cell membrane</location>
        <topology evidence="1">Multi-pass membrane protein</topology>
    </subcellularLocation>
</comment>
<dbReference type="GO" id="GO:0033214">
    <property type="term" value="P:siderophore-iron import into cell"/>
    <property type="evidence" value="ECO:0007669"/>
    <property type="project" value="TreeGrafter"/>
</dbReference>
<evidence type="ECO:0000256" key="2">
    <source>
        <dbReference type="ARBA" id="ARBA00007935"/>
    </source>
</evidence>
<feature type="transmembrane region" description="Helical" evidence="8">
    <location>
        <begin position="486"/>
        <end position="507"/>
    </location>
</feature>
<feature type="transmembrane region" description="Helical" evidence="8">
    <location>
        <begin position="373"/>
        <end position="393"/>
    </location>
</feature>
<dbReference type="PANTHER" id="PTHR30472">
    <property type="entry name" value="FERRIC ENTEROBACTIN TRANSPORT SYSTEM PERMEASE PROTEIN"/>
    <property type="match status" value="1"/>
</dbReference>
<evidence type="ECO:0000313" key="9">
    <source>
        <dbReference type="EMBL" id="TSB47259.1"/>
    </source>
</evidence>
<protein>
    <submittedName>
        <fullName evidence="9">Fe(3+)-hydroxamate ABC transporter permease FhuB</fullName>
    </submittedName>
</protein>
<gene>
    <name evidence="9" type="primary">fhuB</name>
    <name evidence="9" type="ORF">FN960_05830</name>
</gene>
<dbReference type="Proteomes" id="UP000318521">
    <property type="component" value="Unassembled WGS sequence"/>
</dbReference>
<dbReference type="InterPro" id="IPR037294">
    <property type="entry name" value="ABC_BtuC-like"/>
</dbReference>